<dbReference type="InterPro" id="IPR050545">
    <property type="entry name" value="Mycobact_MmpL"/>
</dbReference>
<gene>
    <name evidence="9" type="ORF">CSO01_21570</name>
</gene>
<organism evidence="9 10">
    <name type="scientific">Cellulomonas soli</name>
    <dbReference type="NCBI Taxonomy" id="931535"/>
    <lineage>
        <taxon>Bacteria</taxon>
        <taxon>Bacillati</taxon>
        <taxon>Actinomycetota</taxon>
        <taxon>Actinomycetes</taxon>
        <taxon>Micrococcales</taxon>
        <taxon>Cellulomonadaceae</taxon>
        <taxon>Cellulomonas</taxon>
    </lineage>
</organism>
<evidence type="ECO:0000313" key="10">
    <source>
        <dbReference type="Proteomes" id="UP000321798"/>
    </source>
</evidence>
<dbReference type="PANTHER" id="PTHR33406">
    <property type="entry name" value="MEMBRANE PROTEIN MJ1562-RELATED"/>
    <property type="match status" value="1"/>
</dbReference>
<feature type="region of interest" description="Disordered" evidence="6">
    <location>
        <begin position="1"/>
        <end position="25"/>
    </location>
</feature>
<dbReference type="InterPro" id="IPR000731">
    <property type="entry name" value="SSD"/>
</dbReference>
<keyword evidence="10" id="KW-1185">Reference proteome</keyword>
<name>A0A512PE77_9CELL</name>
<proteinExistence type="predicted"/>
<evidence type="ECO:0000256" key="2">
    <source>
        <dbReference type="ARBA" id="ARBA00022475"/>
    </source>
</evidence>
<dbReference type="Pfam" id="PF03176">
    <property type="entry name" value="MMPL"/>
    <property type="match status" value="2"/>
</dbReference>
<feature type="transmembrane region" description="Helical" evidence="7">
    <location>
        <begin position="674"/>
        <end position="700"/>
    </location>
</feature>
<feature type="transmembrane region" description="Helical" evidence="7">
    <location>
        <begin position="332"/>
        <end position="361"/>
    </location>
</feature>
<evidence type="ECO:0000313" key="9">
    <source>
        <dbReference type="EMBL" id="GEP69442.1"/>
    </source>
</evidence>
<feature type="transmembrane region" description="Helical" evidence="7">
    <location>
        <begin position="41"/>
        <end position="61"/>
    </location>
</feature>
<feature type="transmembrane region" description="Helical" evidence="7">
    <location>
        <begin position="396"/>
        <end position="416"/>
    </location>
</feature>
<dbReference type="PANTHER" id="PTHR33406:SF13">
    <property type="entry name" value="MEMBRANE PROTEIN YDFJ"/>
    <property type="match status" value="1"/>
</dbReference>
<keyword evidence="3 7" id="KW-0812">Transmembrane</keyword>
<feature type="transmembrane region" description="Helical" evidence="7">
    <location>
        <begin position="706"/>
        <end position="726"/>
    </location>
</feature>
<comment type="caution">
    <text evidence="9">The sequence shown here is derived from an EMBL/GenBank/DDBJ whole genome shotgun (WGS) entry which is preliminary data.</text>
</comment>
<dbReference type="SUPFAM" id="SSF82866">
    <property type="entry name" value="Multidrug efflux transporter AcrB transmembrane domain"/>
    <property type="match status" value="2"/>
</dbReference>
<evidence type="ECO:0000256" key="1">
    <source>
        <dbReference type="ARBA" id="ARBA00004651"/>
    </source>
</evidence>
<feature type="transmembrane region" description="Helical" evidence="7">
    <location>
        <begin position="261"/>
        <end position="280"/>
    </location>
</feature>
<keyword evidence="5 7" id="KW-0472">Membrane</keyword>
<dbReference type="RefSeq" id="WP_146953196.1">
    <property type="nucleotide sequence ID" value="NZ_BAABBJ010000007.1"/>
</dbReference>
<dbReference type="Proteomes" id="UP000321798">
    <property type="component" value="Unassembled WGS sequence"/>
</dbReference>
<protein>
    <submittedName>
        <fullName evidence="9">Membrane protein</fullName>
    </submittedName>
</protein>
<accession>A0A512PE77</accession>
<evidence type="ECO:0000256" key="5">
    <source>
        <dbReference type="ARBA" id="ARBA00023136"/>
    </source>
</evidence>
<feature type="transmembrane region" description="Helical" evidence="7">
    <location>
        <begin position="565"/>
        <end position="584"/>
    </location>
</feature>
<keyword evidence="2" id="KW-1003">Cell membrane</keyword>
<evidence type="ECO:0000259" key="8">
    <source>
        <dbReference type="PROSITE" id="PS50156"/>
    </source>
</evidence>
<feature type="compositionally biased region" description="Low complexity" evidence="6">
    <location>
        <begin position="16"/>
        <end position="25"/>
    </location>
</feature>
<feature type="transmembrane region" description="Helical" evidence="7">
    <location>
        <begin position="591"/>
        <end position="612"/>
    </location>
</feature>
<feature type="transmembrane region" description="Helical" evidence="7">
    <location>
        <begin position="216"/>
        <end position="249"/>
    </location>
</feature>
<dbReference type="AlphaFoldDB" id="A0A512PE77"/>
<evidence type="ECO:0000256" key="4">
    <source>
        <dbReference type="ARBA" id="ARBA00022989"/>
    </source>
</evidence>
<feature type="transmembrane region" description="Helical" evidence="7">
    <location>
        <begin position="632"/>
        <end position="653"/>
    </location>
</feature>
<feature type="transmembrane region" description="Helical" evidence="7">
    <location>
        <begin position="301"/>
        <end position="326"/>
    </location>
</feature>
<evidence type="ECO:0000256" key="3">
    <source>
        <dbReference type="ARBA" id="ARBA00022692"/>
    </source>
</evidence>
<dbReference type="GO" id="GO:0005886">
    <property type="term" value="C:plasma membrane"/>
    <property type="evidence" value="ECO:0007669"/>
    <property type="project" value="UniProtKB-SubCell"/>
</dbReference>
<dbReference type="PROSITE" id="PS50156">
    <property type="entry name" value="SSD"/>
    <property type="match status" value="1"/>
</dbReference>
<evidence type="ECO:0000256" key="7">
    <source>
        <dbReference type="SAM" id="Phobius"/>
    </source>
</evidence>
<dbReference type="EMBL" id="BKAL01000007">
    <property type="protein sequence ID" value="GEP69442.1"/>
    <property type="molecule type" value="Genomic_DNA"/>
</dbReference>
<evidence type="ECO:0000256" key="6">
    <source>
        <dbReference type="SAM" id="MobiDB-lite"/>
    </source>
</evidence>
<reference evidence="9 10" key="1">
    <citation type="submission" date="2019-07" db="EMBL/GenBank/DDBJ databases">
        <title>Whole genome shotgun sequence of Cellulomonas soli NBRC 109434.</title>
        <authorList>
            <person name="Hosoyama A."/>
            <person name="Uohara A."/>
            <person name="Ohji S."/>
            <person name="Ichikawa N."/>
        </authorList>
    </citation>
    <scope>NUCLEOTIDE SEQUENCE [LARGE SCALE GENOMIC DNA]</scope>
    <source>
        <strain evidence="9 10">NBRC 109434</strain>
    </source>
</reference>
<dbReference type="OrthoDB" id="7051771at2"/>
<keyword evidence="4 7" id="KW-1133">Transmembrane helix</keyword>
<dbReference type="Gene3D" id="1.20.1640.10">
    <property type="entry name" value="Multidrug efflux transporter AcrB transmembrane domain"/>
    <property type="match status" value="2"/>
</dbReference>
<feature type="domain" description="SSD" evidence="8">
    <location>
        <begin position="235"/>
        <end position="360"/>
    </location>
</feature>
<dbReference type="InterPro" id="IPR004869">
    <property type="entry name" value="MMPL_dom"/>
</dbReference>
<comment type="subcellular location">
    <subcellularLocation>
        <location evidence="1">Cell membrane</location>
        <topology evidence="1">Multi-pass membrane protein</topology>
    </subcellularLocation>
</comment>
<sequence>MSVLSPPRRTGPTSSGAAPGPGAGRVPAARRLARWSATHRWTAVLLWLLLVVVAVGAGGAVGMRTLTGAESGSGESGRADLLLEDAGFPADATEHVLVQAPVGETLTQAQADTVAAELRAAFGRLDEVGEVGDLVLSSDGRSAMLPVTIDVGDATGTAASALADERVPALLAATAQVAADHPDLTVAQAGTASVNAGMNDRVAGDFRRAELLSLPITFGILLLTFGALFAAGVPVLLALSAVGTAIGLASLVSQVMPATDTLSSVVLLVGMAVGVDYSLFYVRRMREEMTHGATRSQAIDIAAATSGRAVVTSGVAVVVSMCGLLLSGQAVFRSMAIGTVLVVAVAVLGSLTVLPAVLSLLGDRIDRPRIPFLHRRATGDSRFWAATMRVVLARPAVSLALAAGVLIALAAPALGIRLGESSVDSMPAAVPAVAAYQGLTAAFPQTGSTHTLVIAAPSADEPLDQAAVTAAVDRMVEEATATGQFADLTGTTVTFAPDGATATVDLPIPDASGDTKAEASLTLLRDQLVPDLRADIRAVDPGADVLVSGNTSWTVDFGATLRAHLPWVVAFVLLATFVVLVLAFRSVVVAGTAVVLTLLSVGAAYGLLVLVFQHGFATGLLGVQHSGFVVDWLPLFLFVILFGLSMDYHVFVVSRIREASHEGLPTRAAVARGVTRSAGVVTSAAAVMVGVFAIFGSLSLVEFEQLGVGLAAAVILDATLVRAVLLPSAMAVLGPRNWWLPGWLDRVLPAAHGEQVPAAV</sequence>